<comment type="caution">
    <text evidence="8">The sequence shown here is derived from an EMBL/GenBank/DDBJ whole genome shotgun (WGS) entry which is preliminary data.</text>
</comment>
<dbReference type="InterPro" id="IPR001343">
    <property type="entry name" value="Hemolysn_Ca-bd"/>
</dbReference>
<protein>
    <submittedName>
        <fullName evidence="8">Structural toxin protein RtxA</fullName>
    </submittedName>
</protein>
<dbReference type="InterPro" id="IPR018511">
    <property type="entry name" value="Hemolysin-typ_Ca-bd_CS"/>
</dbReference>
<dbReference type="Gene3D" id="3.40.50.410">
    <property type="entry name" value="von Willebrand factor, type A domain"/>
    <property type="match status" value="1"/>
</dbReference>
<dbReference type="Gene3D" id="2.150.10.10">
    <property type="entry name" value="Serralysin-like metalloprotease, C-terminal"/>
    <property type="match status" value="1"/>
</dbReference>
<dbReference type="PANTHER" id="PTHR39431">
    <property type="entry name" value="FRPA/C-RELATED PROTEIN"/>
    <property type="match status" value="1"/>
</dbReference>
<dbReference type="STRING" id="1300349.I603_2516"/>
<gene>
    <name evidence="8" type="ORF">I603_2516</name>
</gene>
<evidence type="ECO:0000256" key="4">
    <source>
        <dbReference type="ARBA" id="ARBA00023026"/>
    </source>
</evidence>
<dbReference type="PROSITE" id="PS50234">
    <property type="entry name" value="VWFA"/>
    <property type="match status" value="1"/>
</dbReference>
<dbReference type="SMART" id="SM00327">
    <property type="entry name" value="VWA"/>
    <property type="match status" value="1"/>
</dbReference>
<dbReference type="InterPro" id="IPR040853">
    <property type="entry name" value="RapA2_cadherin-like"/>
</dbReference>
<evidence type="ECO:0000256" key="3">
    <source>
        <dbReference type="ARBA" id="ARBA00022737"/>
    </source>
</evidence>
<feature type="domain" description="VWFA" evidence="7">
    <location>
        <begin position="450"/>
        <end position="643"/>
    </location>
</feature>
<evidence type="ECO:0000313" key="8">
    <source>
        <dbReference type="EMBL" id="OBV10198.1"/>
    </source>
</evidence>
<reference evidence="8 9" key="1">
    <citation type="submission" date="2016-06" db="EMBL/GenBank/DDBJ databases">
        <title>Genome sequence of Porphyrobacter dokdonensis DSW-74.</title>
        <authorList>
            <person name="Kim J.F."/>
            <person name="Song J.Y."/>
        </authorList>
    </citation>
    <scope>NUCLEOTIDE SEQUENCE [LARGE SCALE GENOMIC DNA]</scope>
    <source>
        <strain evidence="8 9">DSW-74</strain>
    </source>
</reference>
<evidence type="ECO:0000256" key="2">
    <source>
        <dbReference type="ARBA" id="ARBA00022656"/>
    </source>
</evidence>
<dbReference type="Proteomes" id="UP000092484">
    <property type="component" value="Unassembled WGS sequence"/>
</dbReference>
<dbReference type="InterPro" id="IPR002035">
    <property type="entry name" value="VWF_A"/>
</dbReference>
<feature type="region of interest" description="Disordered" evidence="6">
    <location>
        <begin position="1321"/>
        <end position="1381"/>
    </location>
</feature>
<dbReference type="PROSITE" id="PS00330">
    <property type="entry name" value="HEMOLYSIN_CALCIUM"/>
    <property type="match status" value="3"/>
</dbReference>
<dbReference type="InterPro" id="IPR003995">
    <property type="entry name" value="RTX_toxin_determinant-A"/>
</dbReference>
<dbReference type="Gene3D" id="2.60.40.10">
    <property type="entry name" value="Immunoglobulins"/>
    <property type="match status" value="1"/>
</dbReference>
<dbReference type="SUPFAM" id="SSF51120">
    <property type="entry name" value="beta-Roll"/>
    <property type="match status" value="1"/>
</dbReference>
<dbReference type="PANTHER" id="PTHR39431:SF1">
    <property type="entry name" value="FRPA_C-RELATED PROTEIN"/>
    <property type="match status" value="1"/>
</dbReference>
<dbReference type="InterPro" id="IPR010221">
    <property type="entry name" value="VCBS_dom"/>
</dbReference>
<dbReference type="InterPro" id="IPR013783">
    <property type="entry name" value="Ig-like_fold"/>
</dbReference>
<dbReference type="GO" id="GO:0005509">
    <property type="term" value="F:calcium ion binding"/>
    <property type="evidence" value="ECO:0007669"/>
    <property type="project" value="InterPro"/>
</dbReference>
<evidence type="ECO:0000256" key="6">
    <source>
        <dbReference type="SAM" id="MobiDB-lite"/>
    </source>
</evidence>
<dbReference type="GO" id="GO:0090729">
    <property type="term" value="F:toxin activity"/>
    <property type="evidence" value="ECO:0007669"/>
    <property type="project" value="UniProtKB-KW"/>
</dbReference>
<dbReference type="PRINTS" id="PR00313">
    <property type="entry name" value="CABNDNGRPT"/>
</dbReference>
<evidence type="ECO:0000259" key="7">
    <source>
        <dbReference type="PROSITE" id="PS50234"/>
    </source>
</evidence>
<keyword evidence="4" id="KW-0843">Virulence</keyword>
<sequence length="1485" mass="149870">MRIIDDVPTANADADSVTEDGPLVADGNVLTGTGGSDANTTDGVADLRGADGASVTAVAFGATTGTVGTALAGLYGTLTLNADGSYSYVLDNNNPLVQGLAAGETLTEVFTYTITDGDGDTATTTLTITINGADDGVVINGLDVNGGEVVVDEDDLADGSSPDAAALTRTGTFTIETPDGLDTVTIAGVTIFANGAFIPGQTIDTPAGLLTITGFTPVTDANGTVIGATISYAYLLQDPIDHTASGEDSAFESFEVIVTDTDGSDATASLDVRIIDDVPSAVSGAVLTLDETAGVTAGVNLLANDTLGADGAVLSQISIDGGTTWFDIASVGTTTVTGLQGTYTFSANGDWTFDPLSNPSGDDQTADFLYRITDGDGDQSQALQQIAVANTDVPIFIVGSAEDDEPGEGTDHAVPNPAGPLDGPIQGGNLDDILVGDPGAVTITPGQDANIVLVLDSSGSMGNTITFNGSSTTRLAALKIGVKDLIDSLAASGAENIRVTVIDFDTFGQNLGTFDLIVNGVVQADSVQDAKTAVDSMGLGGGTNFEDGLLTALEWINGGNGIANADVNDVVFVSDGNPTYWINSSGNLGGTGSETTDNINLAMAQILGSDGTNEPQQILAQGYSIEAIGINVTSALLARLSDVEDGIANGGTGSATNVTTGEQLAAVLQVRGGSTDLAAAANDTINGGAGNDIIFGDVLFTDQLAAQLGVNLAPGSGFAVFQTLENRTNNESLDPAGNGGDWTRADTLAYIQANHPTLAIESGRSGGNDTIDGGEGNDIIYGQEGNDIISGGDGIDLIVGGTGADTLTGGAGADTFRISSAESSVLVGGTGNSGTITGYDRITDFELGLDTLDLVGTPVLANFSSTNDSTLTINGQTVKSHSISNGIITFDDANTFATALTITTDADVAAVVQYLQRNDIGSAGATVAFNAGGRTFIYQQVGATPDAANDILVELQNTQITNLSTLIGNRITPIVLDMDGDGAEFLGLSAGTSFDYGSGAMLTAWAAPDDGILAIDLNGDGAVNNGSEIIFGTNGQTDLEGLAANYDSNKDGVLDERDNAFSQFGVWQDRNSNGVTDEGEFTTLSDLGITAINLTSDGQRYATANGDVTVFGTGSFLINGTLADLADAGFVVSATNAAPDVNAEDTSAIGFMMFPFPGNRAPRHESVNSTLEQRLAPNAITQAALAGILVGVPLSAAAQGNFNQSASSSTPADATGNIVAGNMAFADDSSVEGSRTGMLEDDNVAPKAELDLGGRTAASDGLDEATVNPLDDTADEQEAVPSQDWAVDETPLPGALVFDGPDATDAGMMKALLLLGSEETPLPGSAAIGPEASAEENEPEHPAADEASVQPVDAKLGDGEPAETTEPGSGTDVPATDPAPSAADTMDALLLIVPEDKAMPTQVDLLGNDLSEQTVADALAGGIIDKVIDEFAGTSGNADIASGAASSDQLIDLLAFDLSGGLPTSATAFEPPAVDEAAQAALVHG</sequence>
<dbReference type="PATRIC" id="fig|1300349.4.peg.2506"/>
<evidence type="ECO:0000256" key="1">
    <source>
        <dbReference type="ARBA" id="ARBA00004370"/>
    </source>
</evidence>
<evidence type="ECO:0000313" key="9">
    <source>
        <dbReference type="Proteomes" id="UP000092484"/>
    </source>
</evidence>
<feature type="region of interest" description="Disordered" evidence="6">
    <location>
        <begin position="1"/>
        <end position="38"/>
    </location>
</feature>
<evidence type="ECO:0000256" key="5">
    <source>
        <dbReference type="ARBA" id="ARBA00023136"/>
    </source>
</evidence>
<proteinExistence type="predicted"/>
<keyword evidence="3" id="KW-0677">Repeat</keyword>
<dbReference type="GO" id="GO:0005576">
    <property type="term" value="C:extracellular region"/>
    <property type="evidence" value="ECO:0007669"/>
    <property type="project" value="InterPro"/>
</dbReference>
<feature type="region of interest" description="Disordered" evidence="6">
    <location>
        <begin position="1274"/>
        <end position="1299"/>
    </location>
</feature>
<dbReference type="NCBIfam" id="TIGR01965">
    <property type="entry name" value="VCBS_repeat"/>
    <property type="match status" value="1"/>
</dbReference>
<dbReference type="EMBL" id="LZYB01000007">
    <property type="protein sequence ID" value="OBV10198.1"/>
    <property type="molecule type" value="Genomic_DNA"/>
</dbReference>
<dbReference type="InterPro" id="IPR011049">
    <property type="entry name" value="Serralysin-like_metalloprot_C"/>
</dbReference>
<comment type="subcellular location">
    <subcellularLocation>
        <location evidence="1">Membrane</location>
    </subcellularLocation>
</comment>
<keyword evidence="2" id="KW-0800">Toxin</keyword>
<organism evidence="8 9">
    <name type="scientific">Erythrobacter dokdonensis DSW-74</name>
    <dbReference type="NCBI Taxonomy" id="1300349"/>
    <lineage>
        <taxon>Bacteria</taxon>
        <taxon>Pseudomonadati</taxon>
        <taxon>Pseudomonadota</taxon>
        <taxon>Alphaproteobacteria</taxon>
        <taxon>Sphingomonadales</taxon>
        <taxon>Erythrobacteraceae</taxon>
        <taxon>Erythrobacter/Porphyrobacter group</taxon>
        <taxon>Erythrobacter</taxon>
    </lineage>
</organism>
<keyword evidence="9" id="KW-1185">Reference proteome</keyword>
<accession>A0A1A7BCE5</accession>
<feature type="compositionally biased region" description="Low complexity" evidence="6">
    <location>
        <begin position="1371"/>
        <end position="1381"/>
    </location>
</feature>
<dbReference type="SUPFAM" id="SSF53300">
    <property type="entry name" value="vWA-like"/>
    <property type="match status" value="1"/>
</dbReference>
<dbReference type="InterPro" id="IPR036465">
    <property type="entry name" value="vWFA_dom_sf"/>
</dbReference>
<dbReference type="GO" id="GO:0016020">
    <property type="term" value="C:membrane"/>
    <property type="evidence" value="ECO:0007669"/>
    <property type="project" value="UniProtKB-SubCell"/>
</dbReference>
<dbReference type="CDD" id="cd00198">
    <property type="entry name" value="vWFA"/>
    <property type="match status" value="1"/>
</dbReference>
<name>A0A1A7BCE5_9SPHN</name>
<dbReference type="PRINTS" id="PR01488">
    <property type="entry name" value="RTXTOXINA"/>
</dbReference>
<dbReference type="Pfam" id="PF00353">
    <property type="entry name" value="HemolysinCabind"/>
    <property type="match status" value="2"/>
</dbReference>
<dbReference type="Pfam" id="PF17803">
    <property type="entry name" value="Cadherin_4"/>
    <property type="match status" value="1"/>
</dbReference>
<keyword evidence="5" id="KW-0472">Membrane</keyword>
<dbReference type="Pfam" id="PF17963">
    <property type="entry name" value="Big_9"/>
    <property type="match status" value="1"/>
</dbReference>
<dbReference type="Pfam" id="PF13519">
    <property type="entry name" value="VWA_2"/>
    <property type="match status" value="1"/>
</dbReference>